<sequence>MFTGLIQALGTIKPLGGDSWQISFISHSLDVLK</sequence>
<organism evidence="1 2">
    <name type="scientific">Brunnivagina elsteri CCALA 953</name>
    <dbReference type="NCBI Taxonomy" id="987040"/>
    <lineage>
        <taxon>Bacteria</taxon>
        <taxon>Bacillati</taxon>
        <taxon>Cyanobacteriota</taxon>
        <taxon>Cyanophyceae</taxon>
        <taxon>Nostocales</taxon>
        <taxon>Calotrichaceae</taxon>
        <taxon>Brunnivagina</taxon>
    </lineage>
</organism>
<reference evidence="1 2" key="1">
    <citation type="submission" date="2017-08" db="EMBL/GenBank/DDBJ databases">
        <title>Draft genome sequence of filamentous cyanobacterium Calothrix elsteri CCALA 953.</title>
        <authorList>
            <person name="Gagunashvili A.N."/>
            <person name="Elster J."/>
            <person name="Andresson O.S."/>
        </authorList>
    </citation>
    <scope>NUCLEOTIDE SEQUENCE [LARGE SCALE GENOMIC DNA]</scope>
    <source>
        <strain evidence="1 2">CCALA 953</strain>
    </source>
</reference>
<evidence type="ECO:0000313" key="1">
    <source>
        <dbReference type="EMBL" id="PAX52430.1"/>
    </source>
</evidence>
<feature type="non-terminal residue" evidence="1">
    <location>
        <position position="33"/>
    </location>
</feature>
<protein>
    <submittedName>
        <fullName evidence="1">Riboflavin synthase</fullName>
    </submittedName>
</protein>
<dbReference type="AlphaFoldDB" id="A0A2A2TF96"/>
<dbReference type="Proteomes" id="UP000218238">
    <property type="component" value="Unassembled WGS sequence"/>
</dbReference>
<comment type="caution">
    <text evidence="1">The sequence shown here is derived from an EMBL/GenBank/DDBJ whole genome shotgun (WGS) entry which is preliminary data.</text>
</comment>
<keyword evidence="2" id="KW-1185">Reference proteome</keyword>
<gene>
    <name evidence="1" type="ORF">CK510_19370</name>
</gene>
<evidence type="ECO:0000313" key="2">
    <source>
        <dbReference type="Proteomes" id="UP000218238"/>
    </source>
</evidence>
<dbReference type="EMBL" id="NTFS01000240">
    <property type="protein sequence ID" value="PAX52430.1"/>
    <property type="molecule type" value="Genomic_DNA"/>
</dbReference>
<proteinExistence type="predicted"/>
<accession>A0A2A2TF96</accession>
<name>A0A2A2TF96_9CYAN</name>